<dbReference type="GO" id="GO:0005509">
    <property type="term" value="F:calcium ion binding"/>
    <property type="evidence" value="ECO:0007669"/>
    <property type="project" value="InterPro"/>
</dbReference>
<evidence type="ECO:0000256" key="5">
    <source>
        <dbReference type="ARBA" id="ARBA00022737"/>
    </source>
</evidence>
<evidence type="ECO:0000256" key="8">
    <source>
        <dbReference type="ARBA" id="ARBA00023136"/>
    </source>
</evidence>
<dbReference type="GO" id="GO:0005576">
    <property type="term" value="C:extracellular region"/>
    <property type="evidence" value="ECO:0007669"/>
    <property type="project" value="UniProtKB-SubCell"/>
</dbReference>
<dbReference type="InterPro" id="IPR029058">
    <property type="entry name" value="AB_hydrolase_fold"/>
</dbReference>
<dbReference type="InterPro" id="IPR018511">
    <property type="entry name" value="Hemolysin-typ_Ca-bd_CS"/>
</dbReference>
<dbReference type="PANTHER" id="PTHR38340:SF1">
    <property type="entry name" value="S-LAYER PROTEIN"/>
    <property type="match status" value="1"/>
</dbReference>
<dbReference type="InterPro" id="IPR011049">
    <property type="entry name" value="Serralysin-like_metalloprot_C"/>
</dbReference>
<evidence type="ECO:0000256" key="6">
    <source>
        <dbReference type="ARBA" id="ARBA00022837"/>
    </source>
</evidence>
<evidence type="ECO:0000313" key="12">
    <source>
        <dbReference type="Proteomes" id="UP000050545"/>
    </source>
</evidence>
<evidence type="ECO:0000256" key="2">
    <source>
        <dbReference type="ARBA" id="ARBA00004613"/>
    </source>
</evidence>
<dbReference type="Pfam" id="PF00353">
    <property type="entry name" value="HemolysinCabind"/>
    <property type="match status" value="19"/>
</dbReference>
<dbReference type="Pfam" id="PF06594">
    <property type="entry name" value="HCBP_related"/>
    <property type="match status" value="1"/>
</dbReference>
<keyword evidence="3" id="KW-0964">Secreted</keyword>
<dbReference type="PRINTS" id="PR00313">
    <property type="entry name" value="CABNDNGRPT"/>
</dbReference>
<dbReference type="SUPFAM" id="SSF53474">
    <property type="entry name" value="alpha/beta-Hydrolases"/>
    <property type="match status" value="1"/>
</dbReference>
<evidence type="ECO:0000256" key="9">
    <source>
        <dbReference type="SAM" id="MobiDB-lite"/>
    </source>
</evidence>
<keyword evidence="4" id="KW-0800">Toxin</keyword>
<keyword evidence="8" id="KW-0472">Membrane</keyword>
<dbReference type="InterPro" id="IPR001343">
    <property type="entry name" value="Hemolysn_Ca-bd"/>
</dbReference>
<feature type="domain" description="Haemolysin-type calcium binding-related" evidence="10">
    <location>
        <begin position="2448"/>
        <end position="2483"/>
    </location>
</feature>
<dbReference type="GO" id="GO:0090729">
    <property type="term" value="F:toxin activity"/>
    <property type="evidence" value="ECO:0007669"/>
    <property type="project" value="UniProtKB-KW"/>
</dbReference>
<accession>A0AB34U7S4</accession>
<dbReference type="PROSITE" id="PS00330">
    <property type="entry name" value="HEMOLYSIN_CALCIUM"/>
    <property type="match status" value="12"/>
</dbReference>
<evidence type="ECO:0000256" key="4">
    <source>
        <dbReference type="ARBA" id="ARBA00022656"/>
    </source>
</evidence>
<feature type="region of interest" description="Disordered" evidence="9">
    <location>
        <begin position="525"/>
        <end position="546"/>
    </location>
</feature>
<evidence type="ECO:0000256" key="1">
    <source>
        <dbReference type="ARBA" id="ARBA00004370"/>
    </source>
</evidence>
<proteinExistence type="predicted"/>
<evidence type="ECO:0000313" key="11">
    <source>
        <dbReference type="EMBL" id="KPX55220.1"/>
    </source>
</evidence>
<protein>
    <recommendedName>
        <fullName evidence="10">Haemolysin-type calcium binding-related domain-containing protein</fullName>
    </recommendedName>
</protein>
<evidence type="ECO:0000256" key="7">
    <source>
        <dbReference type="ARBA" id="ARBA00023026"/>
    </source>
</evidence>
<reference evidence="11 12" key="1">
    <citation type="submission" date="2015-09" db="EMBL/GenBank/DDBJ databases">
        <title>Genome announcement of multiple Pseudomonas syringae strains.</title>
        <authorList>
            <person name="Thakur S."/>
            <person name="Wang P.W."/>
            <person name="Gong Y."/>
            <person name="Weir B.S."/>
            <person name="Guttman D.S."/>
        </authorList>
    </citation>
    <scope>NUCLEOTIDE SEQUENCE [LARGE SCALE GENOMIC DNA]</scope>
    <source>
        <strain evidence="11 12">ICMP9623</strain>
    </source>
</reference>
<feature type="compositionally biased region" description="Basic and acidic residues" evidence="9">
    <location>
        <begin position="536"/>
        <end position="546"/>
    </location>
</feature>
<evidence type="ECO:0000256" key="3">
    <source>
        <dbReference type="ARBA" id="ARBA00022525"/>
    </source>
</evidence>
<dbReference type="InterPro" id="IPR050557">
    <property type="entry name" value="RTX_toxin/Mannuronan_C5-epim"/>
</dbReference>
<dbReference type="GO" id="GO:0016020">
    <property type="term" value="C:membrane"/>
    <property type="evidence" value="ECO:0007669"/>
    <property type="project" value="UniProtKB-SubCell"/>
</dbReference>
<dbReference type="InterPro" id="IPR003995">
    <property type="entry name" value="RTX_toxin_determinant-A"/>
</dbReference>
<comment type="subcellular location">
    <subcellularLocation>
        <location evidence="1">Membrane</location>
    </subcellularLocation>
    <subcellularLocation>
        <location evidence="2">Secreted</location>
    </subcellularLocation>
</comment>
<keyword evidence="5" id="KW-0677">Repeat</keyword>
<feature type="region of interest" description="Disordered" evidence="9">
    <location>
        <begin position="737"/>
        <end position="756"/>
    </location>
</feature>
<dbReference type="Gene3D" id="2.150.10.10">
    <property type="entry name" value="Serralysin-like metalloprotease, C-terminal"/>
    <property type="match status" value="14"/>
</dbReference>
<dbReference type="Gene3D" id="2.160.20.160">
    <property type="match status" value="1"/>
</dbReference>
<gene>
    <name evidence="11" type="ORF">ALO67_05722</name>
</gene>
<dbReference type="PANTHER" id="PTHR38340">
    <property type="entry name" value="S-LAYER PROTEIN"/>
    <property type="match status" value="1"/>
</dbReference>
<evidence type="ECO:0000259" key="10">
    <source>
        <dbReference type="Pfam" id="PF06594"/>
    </source>
</evidence>
<dbReference type="Proteomes" id="UP000050545">
    <property type="component" value="Unassembled WGS sequence"/>
</dbReference>
<dbReference type="SUPFAM" id="SSF51120">
    <property type="entry name" value="beta-Roll"/>
    <property type="match status" value="13"/>
</dbReference>
<comment type="caution">
    <text evidence="11">The sequence shown here is derived from an EMBL/GenBank/DDBJ whole genome shotgun (WGS) entry which is preliminary data.</text>
</comment>
<dbReference type="PRINTS" id="PR01488">
    <property type="entry name" value="RTXTOXINA"/>
</dbReference>
<sequence>MNGMNVQTYALNSLLAQASYGLFKSLADVDVVAALKDPKKGGFSDTQAKEFIKDYELVSYQENTENGFAAAIFENRITHEVTFSIRGTEGDFNDMVEADAIGIGFNGIATWQSIDLFNYYQELTTPAGQAYTAYSYSSGIYTPLGLTIVPAGITTEVKIAGDGYKLSSSGFNIAGHSLGGHLSIVLSRLADDSVKSVFTYNAPGFDTALVPAANNTEWLFNTLAALQVAETGATSIGTKFSPEKITNLVSPGDMVSKIGTVPGTIYKSFDELSDIGGAHSIVNLSDALAVASLLHFFDPSLTLGAIAGILSSSTLDENLALDSVVSALNAIINSSPVKEPARVSELSRDDMYKNILSMENHWVAGDKPTTFVTSLVGLSAGAIESLMYSNVAYKYAAYNFNGFALKNDSFYQGMQGIDTLNDYNQATGTGNITSAWVSDRALYLSLLLKAGAEGADTALGSPLITLSKHAFLFEEGNTTYNTLYVNEGIDRQSILFGSRSDDNLLGSLARDHLYGESGDDYLYGGDGDDLLEGGEGNDHLNGGRDDDRLIGMGGADTLTGGSGSDQLEGGAGIDTYSFFKGDGLDHIIDGDGLIKINEAAVHGGKQVGPGANTWLSETGDVRFSLSDEGGDRKSSSMFYGDGDRIVIDNFVMGTFGITLSDYIEPDRSFGNLNTIEGDLKPEDQDATEADIQVGLDGWGNEIVMPGVADPDRQNRLLDTPGNDNLLGLGGDDELTSLQGGDDRLDGGSGDDTLTGGVGDDTLVGGVGADILISSDGDDELYAEVETTLDDFIMATSPKNGANFQDWLDAGKGDDLLIGSSSRDMLLGGEGADTLAGGNGDDFLGGDEIGGIPDADWSFTTDLQTNGLMLLKTFKGGLNDDIEDGGDDVMYGGAGNDMLWGSFGNDYLSGDSGNDILDGHDGNDTLFGGTGDDFLSGDSRDFSGNLGKGADYLDGGDGNDQLIGSALNDILIGGTGNDTLWGDYFFGGDDLPGQDFLDGGDGSDYLMGGQDNDTLYGGDGEDFLFGDETSAPKAQHGNDVLYGGQGNDEIQGMGGNDTLFGGSENDTLLGDGRDVAAESHGDDLIFGEAGNDSLWGGGGSDSLYGGEGADFLEGDFPGLTTLYEGNDYLDGGNGEDTLQGAGGDDTLFGGNDNDVLFGGMGDNVLEGGQGNDFVSASTGNDVYLFNSGDGADTIEDSGGNNKIFFGGKFSVDSLEVRISTPSLGQQYLHVGDSLGSYVLLANMPAWSTSSFSFVDGATLSYAELIKLSENSLKYTGFEKSELVYGTMLADVINAEGGDDSLNGQGGDDLLDGGEGADTYIVNANDGDDIISDSVWVPASTVTPLTVEQATNAVAADSDISGNVVRFGQGITRDNVLFKEALTFSLQKVLLVEYPGGSLTILGGFESVISKYSFADGSVLTHADVMKIVSSTPAVSSNGADTITGTDADDQLDGKDGADLIYGGLGNDSIVGGQGDDTLYGGYGDDHLYGGDGDDRLDGGSGNDVLEGGAGDNTFYFSRGMENDTFIADGASNNTLIFGSDYKLSDVLVTQSGADLVLTSRNGPESVTLKDYYTLHQSWSAVLAGVTYKGFDQILEASAFQGTSAYASYQQQFIDSVQNDLFLRLTSDVYTSLGGGNFQWVGRSDYGFSSSVSYNNWKSEFVIGHVESTNGSMHHSQPAVAVLFEDSSSSKLVQNSFIVSVAPSHSTGSNFVPKSGAVFHPSVSNTGFDFALGSTIVEVNDVTGKPDGWWVYPPANSASSNSYKSIPEGSTQISKLFSVSTSLTTFTHKIVYGDNVSGRVDVEHGNIFYAGSGDDLLVAYALYAYHDDLWYGGTMMSGGDGNDTLVGHHGDDILIGGGGNNVFFGGNGKDTYVIDGSAGTDIISDTPEPDDHDSWTADNLHIWTFGYETYSLDAADTVILPDGVTIADLVLTQSVVVSEGVSLDLLKTPDAQYSGAVEAAKAAMAYNTLDLSWGGHKVQILLPHANDPRGSGIELIRFADGTEISLNDLMAQKGLVGVPDVYLAGANVDYTGLTSNRIETPLSFMGGLGNDTVTTNKYDAYGFDGDDYLETVANKDWFGVGPGLYGGKGNDTLVVNSVGSTVEGGEGDDVIVLSGAGMVNITGAVEGHDNILFRNGITAERLSFHKFESSLAILVDSDFNKVVLVENYFAASTLGDYTVRTADGAIYNKEDVGAMIAELPVPNAMLGGSAGNDIFFGSDAPEDLYGNTGIDEVYGGGGSDRYFFSSGEYLTVHEVSGSNDTVVFDRDIDINLIASSVKKINNDLLFDFNAVSAGQVTVKNFFLGGEFLVEKFMTQAGDVVPAQKIFDMFNIAMPLMSSPAYDSRINDLPDTDSVINGSDSRDDIFGFNGSDTVLGRGGDDRLSGGNGNDLLSGGLGNDRLIGGRGDDVYVFAKGDGQDVIDNAGGGKDILRLVGINGADISGGLVKDANNLVINVHGSSDSITLENWFGGDGNVIENIIFDDGAVSSAAIASAYGIDIFSGEVSDVYAELPEERDYSNIVLAKQSNTYMRGTQSSDFIEGSSGNDILDGSGGDDYLIGGRGNDMYLNIFAGDTGKDIINNYSSTPSDSDSLMLGVSNIRTVWFAKNNVDLIISHLGTDNSVTIADWYLGADHKLDQVTNGRYSLSAEGVEDMVEVMSTLGQPINGLITLTGDQQAVFDSLIASNWINYSTPVVM</sequence>
<dbReference type="InterPro" id="IPR010566">
    <property type="entry name" value="Haemolys_ca-bd"/>
</dbReference>
<keyword evidence="6" id="KW-0106">Calcium</keyword>
<organism evidence="11 12">
    <name type="scientific">Pseudomonas amygdali pv. hibisci</name>
    <dbReference type="NCBI Taxonomy" id="251723"/>
    <lineage>
        <taxon>Bacteria</taxon>
        <taxon>Pseudomonadati</taxon>
        <taxon>Pseudomonadota</taxon>
        <taxon>Gammaproteobacteria</taxon>
        <taxon>Pseudomonadales</taxon>
        <taxon>Pseudomonadaceae</taxon>
        <taxon>Pseudomonas</taxon>
        <taxon>Pseudomonas amygdali</taxon>
    </lineage>
</organism>
<dbReference type="EMBL" id="LJQN01000072">
    <property type="protein sequence ID" value="KPX55220.1"/>
    <property type="molecule type" value="Genomic_DNA"/>
</dbReference>
<name>A0AB34U7S4_PSEA0</name>
<dbReference type="Gene3D" id="3.40.50.1820">
    <property type="entry name" value="alpha/beta hydrolase"/>
    <property type="match status" value="1"/>
</dbReference>
<keyword evidence="7" id="KW-0843">Virulence</keyword>